<dbReference type="EMBL" id="CAXHTB010000004">
    <property type="protein sequence ID" value="CAL0304579.1"/>
    <property type="molecule type" value="Genomic_DNA"/>
</dbReference>
<dbReference type="PANTHER" id="PTHR11802">
    <property type="entry name" value="SERINE PROTEASE FAMILY S10 SERINE CARBOXYPEPTIDASE"/>
    <property type="match status" value="1"/>
</dbReference>
<comment type="caution">
    <text evidence="10">The sequence shown here is derived from an EMBL/GenBank/DDBJ whole genome shotgun (WGS) entry which is preliminary data.</text>
</comment>
<evidence type="ECO:0000256" key="6">
    <source>
        <dbReference type="ARBA" id="ARBA00023157"/>
    </source>
</evidence>
<keyword evidence="2" id="KW-0121">Carboxypeptidase</keyword>
<evidence type="ECO:0000313" key="10">
    <source>
        <dbReference type="EMBL" id="CAL0304579.1"/>
    </source>
</evidence>
<dbReference type="GO" id="GO:0019748">
    <property type="term" value="P:secondary metabolic process"/>
    <property type="evidence" value="ECO:0007669"/>
    <property type="project" value="TreeGrafter"/>
</dbReference>
<keyword evidence="7" id="KW-0325">Glycoprotein</keyword>
<dbReference type="Gene3D" id="3.40.50.1820">
    <property type="entry name" value="alpha/beta hydrolase"/>
    <property type="match status" value="1"/>
</dbReference>
<reference evidence="10 11" key="1">
    <citation type="submission" date="2024-03" db="EMBL/GenBank/DDBJ databases">
        <authorList>
            <person name="Martinez-Hernandez J."/>
        </authorList>
    </citation>
    <scope>NUCLEOTIDE SEQUENCE [LARGE SCALE GENOMIC DNA]</scope>
</reference>
<keyword evidence="4 9" id="KW-0732">Signal</keyword>
<dbReference type="Pfam" id="PF00450">
    <property type="entry name" value="Peptidase_S10"/>
    <property type="match status" value="1"/>
</dbReference>
<keyword evidence="3" id="KW-0645">Protease</keyword>
<dbReference type="FunFam" id="3.40.50.12670:FF:000001">
    <property type="entry name" value="Carboxypeptidase"/>
    <property type="match status" value="1"/>
</dbReference>
<organism evidence="10 11">
    <name type="scientific">Lupinus luteus</name>
    <name type="common">European yellow lupine</name>
    <dbReference type="NCBI Taxonomy" id="3873"/>
    <lineage>
        <taxon>Eukaryota</taxon>
        <taxon>Viridiplantae</taxon>
        <taxon>Streptophyta</taxon>
        <taxon>Embryophyta</taxon>
        <taxon>Tracheophyta</taxon>
        <taxon>Spermatophyta</taxon>
        <taxon>Magnoliopsida</taxon>
        <taxon>eudicotyledons</taxon>
        <taxon>Gunneridae</taxon>
        <taxon>Pentapetalae</taxon>
        <taxon>rosids</taxon>
        <taxon>fabids</taxon>
        <taxon>Fabales</taxon>
        <taxon>Fabaceae</taxon>
        <taxon>Papilionoideae</taxon>
        <taxon>50 kb inversion clade</taxon>
        <taxon>genistoids sensu lato</taxon>
        <taxon>core genistoids</taxon>
        <taxon>Genisteae</taxon>
        <taxon>Lupinus</taxon>
    </lineage>
</organism>
<proteinExistence type="inferred from homology"/>
<dbReference type="InterPro" id="IPR033124">
    <property type="entry name" value="Ser_caboxypep_his_AS"/>
</dbReference>
<sequence>MANTNTMVYFLVLLQISLSIVLTQSAPESSLVTQLPGFNGTLPSKHYAGYVTVDQNHGRNLFYYFVVSEGNPSKDPIVLWLNGGPGCSSFDGFVYEHGPFNFEKPKTKGTLPKLHLNPYSWSKVSNIIYLDSPAGVGFSYSKNKSDYKTGDLKTAVDSHTFLLEWFKLYPEFLPNPLFLAGESFAGIYVPTLAHQIVLGFKAGVKPELNFKGYLIGNGVTDDKFDGNAIVPFAHGMGLISDQIFEDTKSQCNGKYYGDANQNCERMRAKVNKVLKDLNVYDILEPCYHGSENQANTTSNHRLPLSFRKLGETDKPMPIRRRMFGRAWPLGQPVKSGNVPTWPELSSSAPCTDDEVATKWLNSKAVRKAIHTVECFVVKQKSVVSRWDLCTGNIKYNHDQGSMIKFHKELTSQGYRALIFSGDHDLCVPYTGSQAWTSSMGYKIVDEWRPWLVDGQVAGFTQGYEKNLTFTTIKGSGHTVPEYKPKESLYFYKRFLDGLPL</sequence>
<dbReference type="Gene3D" id="3.40.50.12670">
    <property type="match status" value="1"/>
</dbReference>
<evidence type="ECO:0000256" key="1">
    <source>
        <dbReference type="ARBA" id="ARBA00009431"/>
    </source>
</evidence>
<evidence type="ECO:0000256" key="5">
    <source>
        <dbReference type="ARBA" id="ARBA00022801"/>
    </source>
</evidence>
<dbReference type="PRINTS" id="PR00724">
    <property type="entry name" value="CRBOXYPTASEC"/>
</dbReference>
<comment type="function">
    <text evidence="8">Probable carboxypeptidase.</text>
</comment>
<dbReference type="GO" id="GO:0006508">
    <property type="term" value="P:proteolysis"/>
    <property type="evidence" value="ECO:0007669"/>
    <property type="project" value="UniProtKB-KW"/>
</dbReference>
<accession>A0AAV1W581</accession>
<dbReference type="GO" id="GO:0016747">
    <property type="term" value="F:acyltransferase activity, transferring groups other than amino-acyl groups"/>
    <property type="evidence" value="ECO:0007669"/>
    <property type="project" value="TreeGrafter"/>
</dbReference>
<feature type="signal peptide" evidence="9">
    <location>
        <begin position="1"/>
        <end position="25"/>
    </location>
</feature>
<dbReference type="PANTHER" id="PTHR11802:SF254">
    <property type="entry name" value="SERINE CARBOXYPEPTIDASE-LIKE 20"/>
    <property type="match status" value="1"/>
</dbReference>
<evidence type="ECO:0000256" key="3">
    <source>
        <dbReference type="ARBA" id="ARBA00022670"/>
    </source>
</evidence>
<dbReference type="InterPro" id="IPR029058">
    <property type="entry name" value="AB_hydrolase_fold"/>
</dbReference>
<dbReference type="PROSITE" id="PS00560">
    <property type="entry name" value="CARBOXYPEPT_SER_HIS"/>
    <property type="match status" value="1"/>
</dbReference>
<evidence type="ECO:0000256" key="4">
    <source>
        <dbReference type="ARBA" id="ARBA00022729"/>
    </source>
</evidence>
<evidence type="ECO:0000256" key="2">
    <source>
        <dbReference type="ARBA" id="ARBA00022645"/>
    </source>
</evidence>
<dbReference type="FunFam" id="3.40.50.1820:FF:000143">
    <property type="entry name" value="Carboxypeptidase"/>
    <property type="match status" value="1"/>
</dbReference>
<evidence type="ECO:0000256" key="7">
    <source>
        <dbReference type="ARBA" id="ARBA00023180"/>
    </source>
</evidence>
<dbReference type="InterPro" id="IPR001563">
    <property type="entry name" value="Peptidase_S10"/>
</dbReference>
<feature type="chain" id="PRO_5043449513" evidence="9">
    <location>
        <begin position="26"/>
        <end position="500"/>
    </location>
</feature>
<comment type="similarity">
    <text evidence="1">Belongs to the peptidase S10 family.</text>
</comment>
<keyword evidence="5" id="KW-0378">Hydrolase</keyword>
<keyword evidence="6" id="KW-1015">Disulfide bond</keyword>
<dbReference type="SUPFAM" id="SSF53474">
    <property type="entry name" value="alpha/beta-Hydrolases"/>
    <property type="match status" value="1"/>
</dbReference>
<dbReference type="AlphaFoldDB" id="A0AAV1W581"/>
<keyword evidence="11" id="KW-1185">Reference proteome</keyword>
<gene>
    <name evidence="10" type="ORF">LLUT_LOCUS5639</name>
</gene>
<name>A0AAV1W581_LUPLU</name>
<evidence type="ECO:0000256" key="9">
    <source>
        <dbReference type="SAM" id="SignalP"/>
    </source>
</evidence>
<evidence type="ECO:0000256" key="8">
    <source>
        <dbReference type="ARBA" id="ARBA00037399"/>
    </source>
</evidence>
<dbReference type="Proteomes" id="UP001497480">
    <property type="component" value="Unassembled WGS sequence"/>
</dbReference>
<evidence type="ECO:0000313" key="11">
    <source>
        <dbReference type="Proteomes" id="UP001497480"/>
    </source>
</evidence>
<protein>
    <submittedName>
        <fullName evidence="10">Uncharacterized protein</fullName>
    </submittedName>
</protein>
<dbReference type="GO" id="GO:0004185">
    <property type="term" value="F:serine-type carboxypeptidase activity"/>
    <property type="evidence" value="ECO:0007669"/>
    <property type="project" value="InterPro"/>
</dbReference>